<dbReference type="Gene3D" id="3.40.50.1100">
    <property type="match status" value="2"/>
</dbReference>
<evidence type="ECO:0000259" key="5">
    <source>
        <dbReference type="Pfam" id="PF00291"/>
    </source>
</evidence>
<protein>
    <submittedName>
        <fullName evidence="6">Serine racemase</fullName>
    </submittedName>
</protein>
<evidence type="ECO:0000256" key="3">
    <source>
        <dbReference type="ARBA" id="ARBA00010869"/>
    </source>
</evidence>
<comment type="similarity">
    <text evidence="3">Belongs to the serine/threonine dehydratase family.</text>
</comment>
<organism evidence="6 7">
    <name type="scientific">Cardiosporidium cionae</name>
    <dbReference type="NCBI Taxonomy" id="476202"/>
    <lineage>
        <taxon>Eukaryota</taxon>
        <taxon>Sar</taxon>
        <taxon>Alveolata</taxon>
        <taxon>Apicomplexa</taxon>
        <taxon>Aconoidasida</taxon>
        <taxon>Nephromycida</taxon>
        <taxon>Cardiosporidium</taxon>
    </lineage>
</organism>
<gene>
    <name evidence="6" type="ORF">IE077_001290</name>
</gene>
<comment type="caution">
    <text evidence="6">The sequence shown here is derived from an EMBL/GenBank/DDBJ whole genome shotgun (WGS) entry which is preliminary data.</text>
</comment>
<evidence type="ECO:0000313" key="6">
    <source>
        <dbReference type="EMBL" id="KAF8823020.1"/>
    </source>
</evidence>
<feature type="domain" description="Tryptophan synthase beta chain-like PALP" evidence="5">
    <location>
        <begin position="36"/>
        <end position="273"/>
    </location>
</feature>
<reference evidence="6 7" key="1">
    <citation type="journal article" date="2020" name="bioRxiv">
        <title>Metabolic contributions of an alphaproteobacterial endosymbiont in the apicomplexan Cardiosporidium cionae.</title>
        <authorList>
            <person name="Hunter E.S."/>
            <person name="Paight C.J."/>
            <person name="Lane C.E."/>
        </authorList>
    </citation>
    <scope>NUCLEOTIDE SEQUENCE [LARGE SCALE GENOMIC DNA]</scope>
    <source>
        <strain evidence="6">ESH_2018</strain>
    </source>
</reference>
<dbReference type="InterPro" id="IPR036052">
    <property type="entry name" value="TrpB-like_PALP_sf"/>
</dbReference>
<comment type="cofactor">
    <cofactor evidence="1">
        <name>pyridoxal 5'-phosphate</name>
        <dbReference type="ChEBI" id="CHEBI:597326"/>
    </cofactor>
</comment>
<dbReference type="InterPro" id="IPR001926">
    <property type="entry name" value="TrpB-like_PALP"/>
</dbReference>
<evidence type="ECO:0000256" key="4">
    <source>
        <dbReference type="ARBA" id="ARBA00022898"/>
    </source>
</evidence>
<sequence>MVLDEQSAPSLRDIADAKNMLIGIAHETPLLTSEALQKVTHSSGNHGQAVALAAALLKLTAYIVMPSNSSPVKMNAVKEYGAEIILCEPTLESRESTANRIEREQNAYFLHPYNNFNVIAGQGTVALEIMSELSSHPLDAVVVPVGGGGLISGISIAIKSLRPEVHIIGAEPEMADDAFRSKKNNILVKNASTPKTIADGLRTNLGSLTWPIIRDKVTDVITVTEKEIASALRFVLERTKLVIEPSSAVGVAACFTKSFQEKKYKNVCVILCGGNLELDNLSYYLSLSEQP</sequence>
<dbReference type="PANTHER" id="PTHR43050">
    <property type="entry name" value="SERINE / THREONINE RACEMASE FAMILY MEMBER"/>
    <property type="match status" value="1"/>
</dbReference>
<dbReference type="PIRSF" id="PIRSF006278">
    <property type="entry name" value="ACCD_DCysDesulf"/>
    <property type="match status" value="1"/>
</dbReference>
<dbReference type="PANTHER" id="PTHR43050:SF1">
    <property type="entry name" value="SERINE RACEMASE"/>
    <property type="match status" value="1"/>
</dbReference>
<evidence type="ECO:0000313" key="7">
    <source>
        <dbReference type="Proteomes" id="UP000823046"/>
    </source>
</evidence>
<name>A0ABQ7JGL0_9APIC</name>
<dbReference type="EMBL" id="JADAQX010000006">
    <property type="protein sequence ID" value="KAF8823020.1"/>
    <property type="molecule type" value="Genomic_DNA"/>
</dbReference>
<dbReference type="SUPFAM" id="SSF53686">
    <property type="entry name" value="Tryptophan synthase beta subunit-like PLP-dependent enzymes"/>
    <property type="match status" value="1"/>
</dbReference>
<evidence type="ECO:0000256" key="1">
    <source>
        <dbReference type="ARBA" id="ARBA00001933"/>
    </source>
</evidence>
<dbReference type="Proteomes" id="UP000823046">
    <property type="component" value="Unassembled WGS sequence"/>
</dbReference>
<comment type="similarity">
    <text evidence="2">Belongs to the ACC deaminase/D-cysteine desulfhydrase family.</text>
</comment>
<keyword evidence="7" id="KW-1185">Reference proteome</keyword>
<evidence type="ECO:0000256" key="2">
    <source>
        <dbReference type="ARBA" id="ARBA00008639"/>
    </source>
</evidence>
<proteinExistence type="inferred from homology"/>
<accession>A0ABQ7JGL0</accession>
<keyword evidence="4" id="KW-0663">Pyridoxal phosphate</keyword>
<dbReference type="InterPro" id="IPR027278">
    <property type="entry name" value="ACCD_DCysDesulf"/>
</dbReference>
<dbReference type="Pfam" id="PF00291">
    <property type="entry name" value="PALP"/>
    <property type="match status" value="1"/>
</dbReference>